<evidence type="ECO:0000256" key="5">
    <source>
        <dbReference type="ARBA" id="ARBA00023136"/>
    </source>
</evidence>
<evidence type="ECO:0000256" key="3">
    <source>
        <dbReference type="ARBA" id="ARBA00022544"/>
    </source>
</evidence>
<keyword evidence="12" id="KW-1185">Reference proteome</keyword>
<dbReference type="PANTHER" id="PTHR35789:SF1">
    <property type="entry name" value="SPORE GERMINATION PROTEIN B3"/>
    <property type="match status" value="1"/>
</dbReference>
<dbReference type="GO" id="GO:0009847">
    <property type="term" value="P:spore germination"/>
    <property type="evidence" value="ECO:0007669"/>
    <property type="project" value="InterPro"/>
</dbReference>
<dbReference type="NCBIfam" id="TIGR02887">
    <property type="entry name" value="spore_ger_x_C"/>
    <property type="match status" value="1"/>
</dbReference>
<evidence type="ECO:0000256" key="6">
    <source>
        <dbReference type="ARBA" id="ARBA00023139"/>
    </source>
</evidence>
<evidence type="ECO:0000313" key="11">
    <source>
        <dbReference type="EMBL" id="SHK40738.1"/>
    </source>
</evidence>
<dbReference type="GO" id="GO:0016020">
    <property type="term" value="C:membrane"/>
    <property type="evidence" value="ECO:0007669"/>
    <property type="project" value="UniProtKB-SubCell"/>
</dbReference>
<feature type="chain" id="PRO_5039728444" evidence="8">
    <location>
        <begin position="24"/>
        <end position="397"/>
    </location>
</feature>
<gene>
    <name evidence="11" type="ORF">SAMN02745248_02468</name>
</gene>
<evidence type="ECO:0000256" key="4">
    <source>
        <dbReference type="ARBA" id="ARBA00022729"/>
    </source>
</evidence>
<dbReference type="InterPro" id="IPR008844">
    <property type="entry name" value="Spore_GerAC-like"/>
</dbReference>
<evidence type="ECO:0000313" key="12">
    <source>
        <dbReference type="Proteomes" id="UP000183952"/>
    </source>
</evidence>
<sequence>MKRRLFKWCVTLIFITSSLTFTACWDRVEIDRRAFVSTIAIDLGDDVEKYEDNKLKGNDKANNEGELHILNVTFGYPDISKLSQDFGSRVEEKKIETMASSIEDAISQVTSRSSRNINLDHSKMIIISDEMFKYPDILKQSMDYFRRNSNLNRQTHVIVVEGKASEFESFKPDMENNFQTYMTGILENSNRNEGVIPITLSNLLSFSSEKRDIMIPYIKFFQDKSQVELNGVAIIKDYRLVARLNNEETCYIELLKGRASSGRKTVFIHGVPIDYVVESSRRKIDMESYKDGKLSIDIDVELDGAITELSVDSGKMSSQRIKEYEEKFNSAFEKDSEEVIKKLCGQYGVDIMGIRQYMEKFHPKIYKEIGAQWHSVVRDIKVKVNFTTRIRRIGVMQ</sequence>
<keyword evidence="4 8" id="KW-0732">Signal</keyword>
<accession>A0A1M6S880</accession>
<protein>
    <submittedName>
        <fullName evidence="11">Spore germination protein</fullName>
    </submittedName>
</protein>
<dbReference type="Pfam" id="PF05504">
    <property type="entry name" value="Spore_GerAC"/>
    <property type="match status" value="1"/>
</dbReference>
<dbReference type="STRING" id="1121331.SAMN02745248_02468"/>
<dbReference type="Gene3D" id="3.30.300.210">
    <property type="entry name" value="Nutrient germinant receptor protein C, domain 3"/>
    <property type="match status" value="1"/>
</dbReference>
<comment type="similarity">
    <text evidence="2">Belongs to the GerABKC lipoprotein family.</text>
</comment>
<evidence type="ECO:0000256" key="2">
    <source>
        <dbReference type="ARBA" id="ARBA00007886"/>
    </source>
</evidence>
<evidence type="ECO:0000259" key="9">
    <source>
        <dbReference type="Pfam" id="PF05504"/>
    </source>
</evidence>
<keyword evidence="7" id="KW-0449">Lipoprotein</keyword>
<dbReference type="InterPro" id="IPR057336">
    <property type="entry name" value="GerAC_N"/>
</dbReference>
<dbReference type="InterPro" id="IPR046953">
    <property type="entry name" value="Spore_GerAC-like_C"/>
</dbReference>
<dbReference type="PANTHER" id="PTHR35789">
    <property type="entry name" value="SPORE GERMINATION PROTEIN B3"/>
    <property type="match status" value="1"/>
</dbReference>
<proteinExistence type="inferred from homology"/>
<evidence type="ECO:0000256" key="7">
    <source>
        <dbReference type="ARBA" id="ARBA00023288"/>
    </source>
</evidence>
<comment type="subcellular location">
    <subcellularLocation>
        <location evidence="1">Membrane</location>
        <topology evidence="1">Lipid-anchor</topology>
    </subcellularLocation>
</comment>
<dbReference type="AlphaFoldDB" id="A0A1M6S880"/>
<dbReference type="Proteomes" id="UP000183952">
    <property type="component" value="Unassembled WGS sequence"/>
</dbReference>
<reference evidence="11 12" key="1">
    <citation type="submission" date="2016-11" db="EMBL/GenBank/DDBJ databases">
        <authorList>
            <person name="Jaros S."/>
            <person name="Januszkiewicz K."/>
            <person name="Wedrychowicz H."/>
        </authorList>
    </citation>
    <scope>NUCLEOTIDE SEQUENCE [LARGE SCALE GENOMIC DNA]</scope>
    <source>
        <strain evidence="11 12">DSM 3090</strain>
    </source>
</reference>
<evidence type="ECO:0000256" key="1">
    <source>
        <dbReference type="ARBA" id="ARBA00004635"/>
    </source>
</evidence>
<feature type="signal peptide" evidence="8">
    <location>
        <begin position="1"/>
        <end position="23"/>
    </location>
</feature>
<dbReference type="Pfam" id="PF25198">
    <property type="entry name" value="Spore_GerAC_N"/>
    <property type="match status" value="1"/>
</dbReference>
<keyword evidence="3" id="KW-0309">Germination</keyword>
<dbReference type="OrthoDB" id="2569624at2"/>
<name>A0A1M6S880_9CLOT</name>
<dbReference type="EMBL" id="FRAD01000026">
    <property type="protein sequence ID" value="SHK40738.1"/>
    <property type="molecule type" value="Genomic_DNA"/>
</dbReference>
<keyword evidence="5" id="KW-0472">Membrane</keyword>
<dbReference type="PROSITE" id="PS51257">
    <property type="entry name" value="PROKAR_LIPOPROTEIN"/>
    <property type="match status" value="1"/>
</dbReference>
<keyword evidence="6" id="KW-0564">Palmitate</keyword>
<feature type="domain" description="Spore germination GerAC-like C-terminal" evidence="9">
    <location>
        <begin position="230"/>
        <end position="394"/>
    </location>
</feature>
<evidence type="ECO:0000256" key="8">
    <source>
        <dbReference type="SAM" id="SignalP"/>
    </source>
</evidence>
<feature type="domain" description="Spore germination protein N-terminal" evidence="10">
    <location>
        <begin position="26"/>
        <end position="219"/>
    </location>
</feature>
<evidence type="ECO:0000259" key="10">
    <source>
        <dbReference type="Pfam" id="PF25198"/>
    </source>
</evidence>
<dbReference type="RefSeq" id="WP_072904371.1">
    <property type="nucleotide sequence ID" value="NZ_FRAD01000026.1"/>
</dbReference>
<dbReference type="InterPro" id="IPR038501">
    <property type="entry name" value="Spore_GerAC_C_sf"/>
</dbReference>
<organism evidence="11 12">
    <name type="scientific">Hathewaya proteolytica DSM 3090</name>
    <dbReference type="NCBI Taxonomy" id="1121331"/>
    <lineage>
        <taxon>Bacteria</taxon>
        <taxon>Bacillati</taxon>
        <taxon>Bacillota</taxon>
        <taxon>Clostridia</taxon>
        <taxon>Eubacteriales</taxon>
        <taxon>Clostridiaceae</taxon>
        <taxon>Hathewaya</taxon>
    </lineage>
</organism>